<comment type="caution">
    <text evidence="6">The sequence shown here is derived from an EMBL/GenBank/DDBJ whole genome shotgun (WGS) entry which is preliminary data.</text>
</comment>
<dbReference type="AlphaFoldDB" id="A0AAE0K3D0"/>
<evidence type="ECO:0000256" key="2">
    <source>
        <dbReference type="ARBA" id="ARBA00022723"/>
    </source>
</evidence>
<dbReference type="Pfam" id="PF01975">
    <property type="entry name" value="SurE"/>
    <property type="match status" value="1"/>
</dbReference>
<keyword evidence="2" id="KW-0479">Metal-binding</keyword>
<dbReference type="PANTHER" id="PTHR30457">
    <property type="entry name" value="5'-NUCLEOTIDASE SURE"/>
    <property type="match status" value="1"/>
</dbReference>
<keyword evidence="7" id="KW-1185">Reference proteome</keyword>
<dbReference type="InterPro" id="IPR002828">
    <property type="entry name" value="SurE-like_Pase/nucleotidase"/>
</dbReference>
<dbReference type="PANTHER" id="PTHR30457:SF0">
    <property type="entry name" value="PHOSPHATASE, PUTATIVE (AFU_ORTHOLOGUE AFUA_4G01070)-RELATED"/>
    <property type="match status" value="1"/>
</dbReference>
<keyword evidence="4" id="KW-0812">Transmembrane</keyword>
<organism evidence="6 7">
    <name type="scientific">Lasiosphaeria ovina</name>
    <dbReference type="NCBI Taxonomy" id="92902"/>
    <lineage>
        <taxon>Eukaryota</taxon>
        <taxon>Fungi</taxon>
        <taxon>Dikarya</taxon>
        <taxon>Ascomycota</taxon>
        <taxon>Pezizomycotina</taxon>
        <taxon>Sordariomycetes</taxon>
        <taxon>Sordariomycetidae</taxon>
        <taxon>Sordariales</taxon>
        <taxon>Lasiosphaeriaceae</taxon>
        <taxon>Lasiosphaeria</taxon>
    </lineage>
</organism>
<proteinExistence type="inferred from homology"/>
<dbReference type="NCBIfam" id="TIGR00087">
    <property type="entry name" value="surE"/>
    <property type="match status" value="1"/>
</dbReference>
<evidence type="ECO:0000259" key="5">
    <source>
        <dbReference type="Pfam" id="PF01975"/>
    </source>
</evidence>
<reference evidence="6" key="1">
    <citation type="journal article" date="2023" name="Mol. Phylogenet. Evol.">
        <title>Genome-scale phylogeny and comparative genomics of the fungal order Sordariales.</title>
        <authorList>
            <person name="Hensen N."/>
            <person name="Bonometti L."/>
            <person name="Westerberg I."/>
            <person name="Brannstrom I.O."/>
            <person name="Guillou S."/>
            <person name="Cros-Aarteil S."/>
            <person name="Calhoun S."/>
            <person name="Haridas S."/>
            <person name="Kuo A."/>
            <person name="Mondo S."/>
            <person name="Pangilinan J."/>
            <person name="Riley R."/>
            <person name="LaButti K."/>
            <person name="Andreopoulos B."/>
            <person name="Lipzen A."/>
            <person name="Chen C."/>
            <person name="Yan M."/>
            <person name="Daum C."/>
            <person name="Ng V."/>
            <person name="Clum A."/>
            <person name="Steindorff A."/>
            <person name="Ohm R.A."/>
            <person name="Martin F."/>
            <person name="Silar P."/>
            <person name="Natvig D.O."/>
            <person name="Lalanne C."/>
            <person name="Gautier V."/>
            <person name="Ament-Velasquez S.L."/>
            <person name="Kruys A."/>
            <person name="Hutchinson M.I."/>
            <person name="Powell A.J."/>
            <person name="Barry K."/>
            <person name="Miller A.N."/>
            <person name="Grigoriev I.V."/>
            <person name="Debuchy R."/>
            <person name="Gladieux P."/>
            <person name="Hiltunen Thoren M."/>
            <person name="Johannesson H."/>
        </authorList>
    </citation>
    <scope>NUCLEOTIDE SEQUENCE</scope>
    <source>
        <strain evidence="6">CBS 958.72</strain>
    </source>
</reference>
<dbReference type="Proteomes" id="UP001287356">
    <property type="component" value="Unassembled WGS sequence"/>
</dbReference>
<dbReference type="Gene3D" id="3.40.1210.10">
    <property type="entry name" value="Survival protein SurE-like phosphatase/nucleotidase"/>
    <property type="match status" value="1"/>
</dbReference>
<protein>
    <submittedName>
        <fullName evidence="6">Acid phosphatase</fullName>
    </submittedName>
</protein>
<evidence type="ECO:0000256" key="4">
    <source>
        <dbReference type="SAM" id="Phobius"/>
    </source>
</evidence>
<evidence type="ECO:0000256" key="1">
    <source>
        <dbReference type="ARBA" id="ARBA00011062"/>
    </source>
</evidence>
<dbReference type="GO" id="GO:0046872">
    <property type="term" value="F:metal ion binding"/>
    <property type="evidence" value="ECO:0007669"/>
    <property type="project" value="UniProtKB-KW"/>
</dbReference>
<dbReference type="EMBL" id="JAULSN010000006">
    <property type="protein sequence ID" value="KAK3369339.1"/>
    <property type="molecule type" value="Genomic_DNA"/>
</dbReference>
<dbReference type="SUPFAM" id="SSF64167">
    <property type="entry name" value="SurE-like"/>
    <property type="match status" value="1"/>
</dbReference>
<dbReference type="InterPro" id="IPR030048">
    <property type="entry name" value="SurE"/>
</dbReference>
<evidence type="ECO:0000313" key="7">
    <source>
        <dbReference type="Proteomes" id="UP001287356"/>
    </source>
</evidence>
<feature type="transmembrane region" description="Helical" evidence="4">
    <location>
        <begin position="20"/>
        <end position="45"/>
    </location>
</feature>
<reference evidence="6" key="2">
    <citation type="submission" date="2023-06" db="EMBL/GenBank/DDBJ databases">
        <authorList>
            <consortium name="Lawrence Berkeley National Laboratory"/>
            <person name="Haridas S."/>
            <person name="Hensen N."/>
            <person name="Bonometti L."/>
            <person name="Westerberg I."/>
            <person name="Brannstrom I.O."/>
            <person name="Guillou S."/>
            <person name="Cros-Aarteil S."/>
            <person name="Calhoun S."/>
            <person name="Kuo A."/>
            <person name="Mondo S."/>
            <person name="Pangilinan J."/>
            <person name="Riley R."/>
            <person name="Labutti K."/>
            <person name="Andreopoulos B."/>
            <person name="Lipzen A."/>
            <person name="Chen C."/>
            <person name="Yanf M."/>
            <person name="Daum C."/>
            <person name="Ng V."/>
            <person name="Clum A."/>
            <person name="Steindorff A."/>
            <person name="Ohm R."/>
            <person name="Martin F."/>
            <person name="Silar P."/>
            <person name="Natvig D."/>
            <person name="Lalanne C."/>
            <person name="Gautier V."/>
            <person name="Ament-Velasquez S.L."/>
            <person name="Kruys A."/>
            <person name="Hutchinson M.I."/>
            <person name="Powell A.J."/>
            <person name="Barry K."/>
            <person name="Miller A.N."/>
            <person name="Grigoriev I.V."/>
            <person name="Debuchy R."/>
            <person name="Gladieux P."/>
            <person name="Thoren M.H."/>
            <person name="Johannesson H."/>
        </authorList>
    </citation>
    <scope>NUCLEOTIDE SEQUENCE</scope>
    <source>
        <strain evidence="6">CBS 958.72</strain>
    </source>
</reference>
<feature type="domain" description="Survival protein SurE-like phosphatase/nucleotidase" evidence="5">
    <location>
        <begin position="51"/>
        <end position="261"/>
    </location>
</feature>
<keyword evidence="3" id="KW-0378">Hydrolase</keyword>
<keyword evidence="4" id="KW-0472">Membrane</keyword>
<evidence type="ECO:0000256" key="3">
    <source>
        <dbReference type="ARBA" id="ARBA00022801"/>
    </source>
</evidence>
<comment type="similarity">
    <text evidence="1">Belongs to the SurE nucleotidase family.</text>
</comment>
<dbReference type="InterPro" id="IPR036523">
    <property type="entry name" value="SurE-like_sf"/>
</dbReference>
<sequence>MRGTTAPRCLCSYPLSPVPLVVGCIILAMRYSSALAGAALVLAGFCNGINILMSNDDGFGSGNLRELYKLLKGAGHNVYIVAPALQQSGQGGRTDFTTEPALTGPSQYNLVPAGAPSVGPDPLDSHIWYYNGTPAACTLVGLDYVLPKFADFAVPDLVVTGPNYGTNLGPFVWTLSGTAGAAYTATARSIPAIALSASNKAIAYYDVHGTDSDAYRAAAVSFRVVQAVISSAPKGKKGKPILPLGHGLNVNIPPLFAGNFSRVPVVQTRFTGGAEVDAVVPVPAVPGTFTWSNLRPLAAGVNECVTGECGLPGETNAVAAGKVAVSLFIVDYTAPLSFESVGVMARLASLTGWKG</sequence>
<dbReference type="PROSITE" id="PS51257">
    <property type="entry name" value="PROKAR_LIPOPROTEIN"/>
    <property type="match status" value="1"/>
</dbReference>
<keyword evidence="4" id="KW-1133">Transmembrane helix</keyword>
<gene>
    <name evidence="6" type="ORF">B0T24DRAFT_632401</name>
</gene>
<evidence type="ECO:0000313" key="6">
    <source>
        <dbReference type="EMBL" id="KAK3369339.1"/>
    </source>
</evidence>
<accession>A0AAE0K3D0</accession>
<name>A0AAE0K3D0_9PEZI</name>
<dbReference type="GO" id="GO:0008252">
    <property type="term" value="F:nucleotidase activity"/>
    <property type="evidence" value="ECO:0007669"/>
    <property type="project" value="InterPro"/>
</dbReference>